<evidence type="ECO:0000256" key="16">
    <source>
        <dbReference type="ARBA" id="ARBA00023204"/>
    </source>
</evidence>
<gene>
    <name evidence="19" type="ORF">MS3_04603</name>
</gene>
<protein>
    <recommendedName>
        <fullName evidence="7">acylaminoacyl-peptidase</fullName>
        <ecNumber evidence="7">3.4.19.1</ecNumber>
    </recommendedName>
</protein>
<keyword evidence="8" id="KW-0963">Cytoplasm</keyword>
<dbReference type="InterPro" id="IPR027388">
    <property type="entry name" value="Ku70_bridge/pillars_dom_sf"/>
</dbReference>
<evidence type="ECO:0000256" key="2">
    <source>
        <dbReference type="ARBA" id="ARBA00004123"/>
    </source>
</evidence>
<dbReference type="SUPFAM" id="SSF53474">
    <property type="entry name" value="alpha/beta-Hydrolases"/>
    <property type="match status" value="1"/>
</dbReference>
<comment type="similarity">
    <text evidence="4">Belongs to the ku70 family.</text>
</comment>
<dbReference type="GO" id="GO:0004386">
    <property type="term" value="F:helicase activity"/>
    <property type="evidence" value="ECO:0007669"/>
    <property type="project" value="UniProtKB-KW"/>
</dbReference>
<keyword evidence="16" id="KW-0234">DNA repair</keyword>
<evidence type="ECO:0000256" key="17">
    <source>
        <dbReference type="ARBA" id="ARBA00023242"/>
    </source>
</evidence>
<evidence type="ECO:0000313" key="19">
    <source>
        <dbReference type="EMBL" id="KGB36310.1"/>
    </source>
</evidence>
<dbReference type="SUPFAM" id="SSF53300">
    <property type="entry name" value="vWA-like"/>
    <property type="match status" value="1"/>
</dbReference>
<evidence type="ECO:0000256" key="7">
    <source>
        <dbReference type="ARBA" id="ARBA00012917"/>
    </source>
</evidence>
<evidence type="ECO:0000256" key="3">
    <source>
        <dbReference type="ARBA" id="ARBA00004496"/>
    </source>
</evidence>
<evidence type="ECO:0000256" key="6">
    <source>
        <dbReference type="ARBA" id="ARBA00011881"/>
    </source>
</evidence>
<accession>A0A094ZNR0</accession>
<dbReference type="InterPro" id="IPR029058">
    <property type="entry name" value="AB_hydrolase_fold"/>
</dbReference>
<evidence type="ECO:0000256" key="8">
    <source>
        <dbReference type="ARBA" id="ARBA00022490"/>
    </source>
</evidence>
<proteinExistence type="inferred from homology"/>
<dbReference type="GO" id="GO:0006508">
    <property type="term" value="P:proteolysis"/>
    <property type="evidence" value="ECO:0007669"/>
    <property type="project" value="InterPro"/>
</dbReference>
<keyword evidence="11" id="KW-0378">Hydrolase</keyword>
<dbReference type="Gene3D" id="2.40.290.10">
    <property type="match status" value="1"/>
</dbReference>
<evidence type="ECO:0000256" key="5">
    <source>
        <dbReference type="ARBA" id="ARBA00010040"/>
    </source>
</evidence>
<dbReference type="PANTHER" id="PTHR42776">
    <property type="entry name" value="SERINE PEPTIDASE S9 FAMILY MEMBER"/>
    <property type="match status" value="1"/>
</dbReference>
<dbReference type="InterPro" id="IPR016194">
    <property type="entry name" value="SPOC-like_C_dom_sf"/>
</dbReference>
<evidence type="ECO:0000259" key="18">
    <source>
        <dbReference type="SMART" id="SM00559"/>
    </source>
</evidence>
<dbReference type="GO" id="GO:0006303">
    <property type="term" value="P:double-strand break repair via nonhomologous end joining"/>
    <property type="evidence" value="ECO:0007669"/>
    <property type="project" value="InterPro"/>
</dbReference>
<dbReference type="InterPro" id="IPR036465">
    <property type="entry name" value="vWFA_dom_sf"/>
</dbReference>
<reference evidence="19" key="1">
    <citation type="journal article" date="2012" name="Nat. Genet.">
        <title>Whole-genome sequence of Schistosoma haematobium.</title>
        <authorList>
            <person name="Young N.D."/>
            <person name="Jex A.R."/>
            <person name="Li B."/>
            <person name="Liu S."/>
            <person name="Yang L."/>
            <person name="Xiong Z."/>
            <person name="Li Y."/>
            <person name="Cantacessi C."/>
            <person name="Hall R.S."/>
            <person name="Xu X."/>
            <person name="Chen F."/>
            <person name="Wu X."/>
            <person name="Zerlotini A."/>
            <person name="Oliveira G."/>
            <person name="Hofmann A."/>
            <person name="Zhang G."/>
            <person name="Fang X."/>
            <person name="Kang Y."/>
            <person name="Campbell B.E."/>
            <person name="Loukas A."/>
            <person name="Ranganathan S."/>
            <person name="Rollinson D."/>
            <person name="Rinaldi G."/>
            <person name="Brindley P.J."/>
            <person name="Yang H."/>
            <person name="Wang J."/>
            <person name="Wang J."/>
            <person name="Gasser R.B."/>
        </authorList>
    </citation>
    <scope>NUCLEOTIDE SEQUENCE [LARGE SCALE GENOMIC DNA]</scope>
</reference>
<keyword evidence="17" id="KW-0539">Nucleus</keyword>
<evidence type="ECO:0000256" key="1">
    <source>
        <dbReference type="ARBA" id="ARBA00000721"/>
    </source>
</evidence>
<dbReference type="Pfam" id="PF00326">
    <property type="entry name" value="Peptidase_S9"/>
    <property type="match status" value="1"/>
</dbReference>
<dbReference type="GO" id="GO:0005737">
    <property type="term" value="C:cytoplasm"/>
    <property type="evidence" value="ECO:0007669"/>
    <property type="project" value="UniProtKB-SubCell"/>
</dbReference>
<feature type="domain" description="Ku" evidence="18">
    <location>
        <begin position="1096"/>
        <end position="1215"/>
    </location>
</feature>
<dbReference type="GO" id="GO:0000723">
    <property type="term" value="P:telomere maintenance"/>
    <property type="evidence" value="ECO:0007669"/>
    <property type="project" value="InterPro"/>
</dbReference>
<sequence length="1216" mass="137326">MPPKKSLSTLFGFFNTPVLSEIKVFNCPDRNEYSIIAEWTQTDTFRKDSVSYSRNYLVTLPQHDMHENLHVNYTSQLQFTSFGQCFPFASQNHVRTIWDIKSPEGCHRAVCIECNPPLASNPSKSTVASTTESGIFIQVWINGRFTNSIKLPTLNARHGRIYPSNSSTFHGARWSNARDKIVYLAEVCSNPSENTTTNDQSFKDETSSFVFQEDWGEGNEGSHKPKLCILDLTTETVSFAPVDENKYNLACSEPLWSPDDNGIIFVGYPSQAYNLGLIYCIQRPSQLYFWDIKKNSIEPISVPGYSVQCPRFNPNGTYLIWLQNPVGGPHGQCVSLVGTQWPMNCLKPEVIIPIINSPCSDYKCTIDRFPGLYCKLADRCWSSDGQHVLVSSCWGFEVVGLLISVTESIAQSRPVIYKLPKLYLSSDGTTLSSSLSILDVYDDVLVVSVSSPIHPQHIAVLNLKYLNYANLSSDLNQRPWLIISDGIDLKQNHLRSLKGIDWSIHQIELENKSDNQINSFECLLVHPILQDDGSIQQIDVSDFTFAKDLTEIVACRLRGLIVMPHGGPHAHSSASWSSMIAGFCSVGFACLLINYRGSLGYGNAFVQDLIGYISEKDVSDCVQATKFALNYLQKFGSNLKAVLFGGSHGGFLTLHLASRYKNLYHVATARNPVAHLVSLIDTSDIPDWCYTESGLADWCEWFLGHLPNGNELMRLSNQSPLKYLDKTWSVPLLMLLGGKDRRVPNSQGLTFCRKLKALCPTVPCETLLYPYDSHPLDSPACSLDVFVNCLQDMRSGVIFLIDCTPTMLGLHGSFDLNSSNTVDSSSVKSGFDLSLLCCQTFQQNKALHSPFDMIGLVLMRTNESSVEMKNIMVLQPLGLADSTRILKIEKLRQLKPDELEKRYGTIVNQPNITFPLHEALWVCQNQFITCSKTFGIKHIFLLTDDPDPVNKNANLKRRAIAKMADMKQYGIELEVIPIKQQNTKFDYELFYDELLEDELIYPDLDKSSYHPDPTERLDELLSRINSHELRRSRLARLPFHLGSSKNLTLGISVYCLVYPTRIPSPIWLSSSDNKTVRVHRDYYKIIDPYGSFDPVKDLLPSHDLVRGIKLDGRYICFDKDELTEAVRNIAPVGLHLLGFISQKFLKRYYYIRPAHFIYPDEKSIHGSRLWFTALLNRCLHRKLLAIAIYVQRKGQFPRLVALLPQNSKFGSFCITD</sequence>
<evidence type="ECO:0000256" key="4">
    <source>
        <dbReference type="ARBA" id="ARBA00005240"/>
    </source>
</evidence>
<dbReference type="SMART" id="SM00559">
    <property type="entry name" value="Ku78"/>
    <property type="match status" value="1"/>
</dbReference>
<dbReference type="STRING" id="6185.A0A094ZNR0"/>
<keyword evidence="13" id="KW-0067">ATP-binding</keyword>
<dbReference type="Pfam" id="PF02735">
    <property type="entry name" value="Ku"/>
    <property type="match status" value="1"/>
</dbReference>
<dbReference type="InterPro" id="IPR006164">
    <property type="entry name" value="DNA_bd_Ku70/Ku80"/>
</dbReference>
<dbReference type="Gene3D" id="3.40.50.410">
    <property type="entry name" value="von Willebrand factor, type A domain"/>
    <property type="match status" value="1"/>
</dbReference>
<comment type="subunit">
    <text evidence="6">Homotetramer.</text>
</comment>
<dbReference type="SUPFAM" id="SSF82171">
    <property type="entry name" value="DPP6 N-terminal domain-like"/>
    <property type="match status" value="1"/>
</dbReference>
<comment type="subcellular location">
    <subcellularLocation>
        <location evidence="3">Cytoplasm</location>
    </subcellularLocation>
    <subcellularLocation>
        <location evidence="2">Nucleus</location>
    </subcellularLocation>
</comment>
<dbReference type="GO" id="GO:0008242">
    <property type="term" value="F:omega peptidase activity"/>
    <property type="evidence" value="ECO:0007669"/>
    <property type="project" value="UniProtKB-EC"/>
</dbReference>
<organism evidence="19">
    <name type="scientific">Schistosoma haematobium</name>
    <name type="common">Blood fluke</name>
    <dbReference type="NCBI Taxonomy" id="6185"/>
    <lineage>
        <taxon>Eukaryota</taxon>
        <taxon>Metazoa</taxon>
        <taxon>Spiralia</taxon>
        <taxon>Lophotrochozoa</taxon>
        <taxon>Platyhelminthes</taxon>
        <taxon>Trematoda</taxon>
        <taxon>Digenea</taxon>
        <taxon>Strigeidida</taxon>
        <taxon>Schistosomatoidea</taxon>
        <taxon>Schistosomatidae</taxon>
        <taxon>Schistosoma</taxon>
    </lineage>
</organism>
<dbReference type="InterPro" id="IPR006165">
    <property type="entry name" value="Ku70"/>
</dbReference>
<dbReference type="InterPro" id="IPR045550">
    <property type="entry name" value="AARE_N"/>
</dbReference>
<evidence type="ECO:0000256" key="13">
    <source>
        <dbReference type="ARBA" id="ARBA00022840"/>
    </source>
</evidence>
<dbReference type="GO" id="GO:0003684">
    <property type="term" value="F:damaged DNA binding"/>
    <property type="evidence" value="ECO:0007669"/>
    <property type="project" value="InterPro"/>
</dbReference>
<dbReference type="EC" id="3.4.19.1" evidence="7"/>
<dbReference type="GO" id="GO:0006310">
    <property type="term" value="P:DNA recombination"/>
    <property type="evidence" value="ECO:0007669"/>
    <property type="project" value="UniProtKB-KW"/>
</dbReference>
<dbReference type="SUPFAM" id="SSF100939">
    <property type="entry name" value="SPOC domain-like"/>
    <property type="match status" value="1"/>
</dbReference>
<keyword evidence="15" id="KW-0233">DNA recombination</keyword>
<dbReference type="Gene3D" id="3.40.50.1820">
    <property type="entry name" value="alpha/beta hydrolase"/>
    <property type="match status" value="1"/>
</dbReference>
<evidence type="ECO:0000256" key="12">
    <source>
        <dbReference type="ARBA" id="ARBA00022806"/>
    </source>
</evidence>
<dbReference type="NCBIfam" id="TIGR00578">
    <property type="entry name" value="ku70"/>
    <property type="match status" value="1"/>
</dbReference>
<dbReference type="EMBL" id="KL250762">
    <property type="protein sequence ID" value="KGB36310.1"/>
    <property type="molecule type" value="Genomic_DNA"/>
</dbReference>
<keyword evidence="14" id="KW-0238">DNA-binding</keyword>
<dbReference type="InterPro" id="IPR005161">
    <property type="entry name" value="Ku_N"/>
</dbReference>
<evidence type="ECO:0000256" key="14">
    <source>
        <dbReference type="ARBA" id="ARBA00023125"/>
    </source>
</evidence>
<keyword evidence="12" id="KW-0347">Helicase</keyword>
<dbReference type="Pfam" id="PF19283">
    <property type="entry name" value="APEH_N"/>
    <property type="match status" value="1"/>
</dbReference>
<name>A0A094ZNR0_SCHHA</name>
<dbReference type="GO" id="GO:0043564">
    <property type="term" value="C:Ku70:Ku80 complex"/>
    <property type="evidence" value="ECO:0007669"/>
    <property type="project" value="InterPro"/>
</dbReference>
<dbReference type="GO" id="GO:0005524">
    <property type="term" value="F:ATP binding"/>
    <property type="evidence" value="ECO:0007669"/>
    <property type="project" value="UniProtKB-KW"/>
</dbReference>
<dbReference type="AlphaFoldDB" id="A0A094ZNR0"/>
<dbReference type="Gene3D" id="4.10.970.10">
    <property type="entry name" value="Ku70, bridge and pillars"/>
    <property type="match status" value="1"/>
</dbReference>
<dbReference type="Pfam" id="PF03731">
    <property type="entry name" value="Ku_N"/>
    <property type="match status" value="1"/>
</dbReference>
<comment type="catalytic activity">
    <reaction evidence="1">
        <text>Cleavage of an N-acetyl or N-formyl amino acid from the N-terminus of a polypeptide.</text>
        <dbReference type="EC" id="3.4.19.1"/>
    </reaction>
</comment>
<evidence type="ECO:0000256" key="10">
    <source>
        <dbReference type="ARBA" id="ARBA00022763"/>
    </source>
</evidence>
<dbReference type="GO" id="GO:0004252">
    <property type="term" value="F:serine-type endopeptidase activity"/>
    <property type="evidence" value="ECO:0007669"/>
    <property type="project" value="TreeGrafter"/>
</dbReference>
<comment type="similarity">
    <text evidence="5">Belongs to the peptidase S9C family.</text>
</comment>
<dbReference type="PANTHER" id="PTHR42776:SF4">
    <property type="entry name" value="ACYLAMINO-ACID-RELEASING ENZYME"/>
    <property type="match status" value="1"/>
</dbReference>
<keyword evidence="10" id="KW-0227">DNA damage</keyword>
<evidence type="ECO:0000256" key="9">
    <source>
        <dbReference type="ARBA" id="ARBA00022741"/>
    </source>
</evidence>
<keyword evidence="9" id="KW-0547">Nucleotide-binding</keyword>
<evidence type="ECO:0000256" key="11">
    <source>
        <dbReference type="ARBA" id="ARBA00022801"/>
    </source>
</evidence>
<dbReference type="InterPro" id="IPR001375">
    <property type="entry name" value="Peptidase_S9_cat"/>
</dbReference>
<evidence type="ECO:0000256" key="15">
    <source>
        <dbReference type="ARBA" id="ARBA00023172"/>
    </source>
</evidence>
<dbReference type="GO" id="GO:0042162">
    <property type="term" value="F:telomeric DNA binding"/>
    <property type="evidence" value="ECO:0007669"/>
    <property type="project" value="InterPro"/>
</dbReference>